<dbReference type="InterPro" id="IPR023996">
    <property type="entry name" value="TonB-dep_OMP_SusC/RagA"/>
</dbReference>
<feature type="domain" description="TonB-dependent receptor-like beta-barrel" evidence="3">
    <location>
        <begin position="535"/>
        <end position="987"/>
    </location>
</feature>
<dbReference type="OrthoDB" id="9768177at2"/>
<keyword evidence="1" id="KW-0813">Transport</keyword>
<evidence type="ECO:0000256" key="2">
    <source>
        <dbReference type="RuleBase" id="RU003357"/>
    </source>
</evidence>
<evidence type="ECO:0000259" key="4">
    <source>
        <dbReference type="Pfam" id="PF07715"/>
    </source>
</evidence>
<dbReference type="FunFam" id="2.170.130.10:FF:000003">
    <property type="entry name" value="SusC/RagA family TonB-linked outer membrane protein"/>
    <property type="match status" value="1"/>
</dbReference>
<dbReference type="InterPro" id="IPR023997">
    <property type="entry name" value="TonB-dep_OMP_SusC/RagA_CS"/>
</dbReference>
<dbReference type="PROSITE" id="PS52016">
    <property type="entry name" value="TONB_DEPENDENT_REC_3"/>
    <property type="match status" value="1"/>
</dbReference>
<dbReference type="RefSeq" id="WP_082050798.1">
    <property type="nucleotide sequence ID" value="NZ_JTDW01000001.1"/>
</dbReference>
<evidence type="ECO:0000313" key="5">
    <source>
        <dbReference type="EMBL" id="KJD37205.1"/>
    </source>
</evidence>
<comment type="similarity">
    <text evidence="1 2">Belongs to the TonB-dependent receptor family.</text>
</comment>
<dbReference type="EMBL" id="JTDW01000001">
    <property type="protein sequence ID" value="KJD37205.1"/>
    <property type="molecule type" value="Genomic_DNA"/>
</dbReference>
<dbReference type="SUPFAM" id="SSF49464">
    <property type="entry name" value="Carboxypeptidase regulatory domain-like"/>
    <property type="match status" value="1"/>
</dbReference>
<reference evidence="5 6" key="1">
    <citation type="submission" date="2014-11" db="EMBL/GenBank/DDBJ databases">
        <title>Tamlana sedimentorum sp. nov., isolated from shallow sand sediments of the Sea of Japan.</title>
        <authorList>
            <person name="Romanenko L.A."/>
        </authorList>
    </citation>
    <scope>NUCLEOTIDE SEQUENCE [LARGE SCALE GENOMIC DNA]</scope>
    <source>
        <strain evidence="5 6">JCM 19808</strain>
    </source>
</reference>
<dbReference type="NCBIfam" id="TIGR04057">
    <property type="entry name" value="SusC_RagA_signa"/>
    <property type="match status" value="1"/>
</dbReference>
<dbReference type="InterPro" id="IPR037066">
    <property type="entry name" value="Plug_dom_sf"/>
</dbReference>
<dbReference type="NCBIfam" id="TIGR04056">
    <property type="entry name" value="OMP_RagA_SusC"/>
    <property type="match status" value="1"/>
</dbReference>
<organism evidence="5 6">
    <name type="scientific">Neotamlana sedimentorum</name>
    <dbReference type="NCBI Taxonomy" id="1435349"/>
    <lineage>
        <taxon>Bacteria</taxon>
        <taxon>Pseudomonadati</taxon>
        <taxon>Bacteroidota</taxon>
        <taxon>Flavobacteriia</taxon>
        <taxon>Flavobacteriales</taxon>
        <taxon>Flavobacteriaceae</taxon>
        <taxon>Neotamlana</taxon>
    </lineage>
</organism>
<evidence type="ECO:0000259" key="3">
    <source>
        <dbReference type="Pfam" id="PF00593"/>
    </source>
</evidence>
<dbReference type="Pfam" id="PF00593">
    <property type="entry name" value="TonB_dep_Rec_b-barrel"/>
    <property type="match status" value="1"/>
</dbReference>
<dbReference type="InterPro" id="IPR012910">
    <property type="entry name" value="Plug_dom"/>
</dbReference>
<evidence type="ECO:0000256" key="1">
    <source>
        <dbReference type="PROSITE-ProRule" id="PRU01360"/>
    </source>
</evidence>
<dbReference type="AlphaFoldDB" id="A0A0D7WDF7"/>
<dbReference type="InterPro" id="IPR000531">
    <property type="entry name" value="Beta-barrel_TonB"/>
</dbReference>
<dbReference type="GO" id="GO:0009279">
    <property type="term" value="C:cell outer membrane"/>
    <property type="evidence" value="ECO:0007669"/>
    <property type="project" value="UniProtKB-SubCell"/>
</dbReference>
<dbReference type="Proteomes" id="UP000032578">
    <property type="component" value="Unassembled WGS sequence"/>
</dbReference>
<keyword evidence="1" id="KW-0998">Cell outer membrane</keyword>
<gene>
    <name evidence="5" type="ORF">PW52_01805</name>
</gene>
<keyword evidence="6" id="KW-1185">Reference proteome</keyword>
<feature type="domain" description="TonB-dependent receptor plug" evidence="4">
    <location>
        <begin position="235"/>
        <end position="340"/>
    </location>
</feature>
<dbReference type="Gene3D" id="2.170.130.10">
    <property type="entry name" value="TonB-dependent receptor, plug domain"/>
    <property type="match status" value="1"/>
</dbReference>
<dbReference type="InterPro" id="IPR039426">
    <property type="entry name" value="TonB-dep_rcpt-like"/>
</dbReference>
<keyword evidence="2" id="KW-0798">TonB box</keyword>
<accession>A0A0D7WDF7</accession>
<dbReference type="Pfam" id="PF07715">
    <property type="entry name" value="Plug"/>
    <property type="match status" value="1"/>
</dbReference>
<comment type="subcellular location">
    <subcellularLocation>
        <location evidence="1">Cell outer membrane</location>
        <topology evidence="1">Multi-pass membrane protein</topology>
    </subcellularLocation>
</comment>
<dbReference type="PATRIC" id="fig|1435349.4.peg.376"/>
<keyword evidence="1 2" id="KW-0472">Membrane</keyword>
<dbReference type="Gene3D" id="2.60.40.1120">
    <property type="entry name" value="Carboxypeptidase-like, regulatory domain"/>
    <property type="match status" value="1"/>
</dbReference>
<dbReference type="Pfam" id="PF13715">
    <property type="entry name" value="CarbopepD_reg_2"/>
    <property type="match status" value="1"/>
</dbReference>
<keyword evidence="1" id="KW-0812">Transmembrane</keyword>
<evidence type="ECO:0000313" key="6">
    <source>
        <dbReference type="Proteomes" id="UP000032578"/>
    </source>
</evidence>
<comment type="caution">
    <text evidence="5">The sequence shown here is derived from an EMBL/GenBank/DDBJ whole genome shotgun (WGS) entry which is preliminary data.</text>
</comment>
<name>A0A0D7WDF7_9FLAO</name>
<sequence>MKKVFKHERLYPFMLKIDLKMKLTVLLVFVTLFQLQAKETYGQKTKISLNLTEVSIEQVFNEIEKQTEFKFLYNYNDANYDKTISVKAKKEQVNAILKRVLKGTNVTFKVLGKQIVLKKDEKKSLEALKNTKAKVHSPTKIIQDLTISGAIVDEAGVPLPGVNIIVEGTTTGTQSDFDGEYAIKVKKGAVLLFSYVGYQSQKVTVANSSTINIIMKEEAGVLDEVVVIGYGTQKKVNLTSAVQMVDMKDLENRPVKSLTEMLTASVPGLNVTINSGAPNAEPSLNIRGFTGINASAAPLVLVDGVPQDIRFVNPNDVESISVLKDAAASAIYGSRAPNGVILISTKSGKKGQGMQVNFSTTLITSSPIGLPDPQDSNIDAIHRNNRRYNSQQAPLFTDEAIERMRQYIAGEITTTNIILPNGKYGSVYEYNANNNHYETGYRQNVFNRQNNLSLSGGSEKTTYFASLGAINNQGVYNGPNDWLKRYSSLIKVNTDVTDWLNIGASSKYGRQIVNRPNIWNQGQNDGSVFNLLGFIGSLPDYDDNGSPNEFSIVPNLNGLSGGVHNTIDDLWLTGQFTLKLVKGLSIKGDYSWNVNNQLTTDTETVFGSYDADGTPKNSRRSPPVDKIEKTARNRTYHNLNLVATYKLNLKNHDFTALAGYNEELFQNNTLSAGNSLFYTQTTQSISTTYGDSPFADDTIYAWATRGYFGRLTYNYKEKYLLDFNARYDASSKYSPETRWAFFPSVSAGYNIAKENFWPLKDAVSMFKIKGSWGKLGNNSAGGNYTYLPTLGTNSQTPVLLDGGKLPYVTMPGILSSDLTWTKPRTIGFGLEIAAFNNRFTAEYDWYQKTIYDQIGIAEQYSEVLGTNPPNRNNAVSETRGWEFSTTWRDKAFNIKESPLNYSIRAGISDYIGYVVKYEGSDSGLRNQWTPGQVFGELYGWTSSGIAQNSETFQSQALWRSGWFYAGDILYADTNGDGLVNNGQGSYWYAQGDRKFLGHNYARYRYNIALNASWKGFSISALFEGVGKHTKYSRQKFSYGDRNFSSVQNQERGYWSLNNQDAYYPRAYHTNINNDYLRLSNDQYALNLAHLRIKNVNLSYSLPSEVLSRIGLRNLSINVSGENLGMVFNKSRIKEYDPIQIANDFLTYPPSRIFSLGVNVGI</sequence>
<dbReference type="STRING" id="1435349.PW52_01805"/>
<dbReference type="SUPFAM" id="SSF56935">
    <property type="entry name" value="Porins"/>
    <property type="match status" value="1"/>
</dbReference>
<keyword evidence="1" id="KW-1134">Transmembrane beta strand</keyword>
<dbReference type="InterPro" id="IPR008969">
    <property type="entry name" value="CarboxyPept-like_regulatory"/>
</dbReference>
<protein>
    <recommendedName>
        <fullName evidence="7">TonB-dependent receptor</fullName>
    </recommendedName>
</protein>
<evidence type="ECO:0008006" key="7">
    <source>
        <dbReference type="Google" id="ProtNLM"/>
    </source>
</evidence>
<dbReference type="FunFam" id="2.60.40.1120:FF:000003">
    <property type="entry name" value="Outer membrane protein Omp121"/>
    <property type="match status" value="1"/>
</dbReference>
<proteinExistence type="inferred from homology"/>